<dbReference type="GO" id="GO:0045493">
    <property type="term" value="P:xylan catabolic process"/>
    <property type="evidence" value="ECO:0007669"/>
    <property type="project" value="UniProtKB-KW"/>
</dbReference>
<protein>
    <submittedName>
        <fullName evidence="5">Putative glycosyl hydrolase family 10 xylanase</fullName>
    </submittedName>
</protein>
<keyword evidence="5" id="KW-0858">Xylan degradation</keyword>
<dbReference type="AlphaFoldDB" id="C4PDV7"/>
<keyword evidence="3" id="KW-0624">Polysaccharide degradation</keyword>
<dbReference type="Gene3D" id="3.20.20.80">
    <property type="entry name" value="Glycosidases"/>
    <property type="match status" value="1"/>
</dbReference>
<evidence type="ECO:0000256" key="3">
    <source>
        <dbReference type="ARBA" id="ARBA00023326"/>
    </source>
</evidence>
<dbReference type="InterPro" id="IPR001000">
    <property type="entry name" value="GH10_dom"/>
</dbReference>
<sequence>YDWDVVNEAMGDSPGEYKAGDLKLTRTIRSGAPNLFYEHIGEDYVAYSFLYARNAAEKLGAEIKLFYNDYNMLYPAKRNAVKPLVEYINHFARDADGHDQKLIDGIGFQSH</sequence>
<dbReference type="EMBL" id="FJ919222">
    <property type="protein sequence ID" value="ACR24925.1"/>
    <property type="molecule type" value="Genomic_DNA"/>
</dbReference>
<reference evidence="5" key="2">
    <citation type="journal article" date="2011" name="PLoS ONE">
        <title>High genetic diversity and different distributions of glycosyl hydrolase family 10 and 11 xylanases in the goat rumen.</title>
        <authorList>
            <person name="Wang G."/>
            <person name="Luo H."/>
            <person name="Meng K."/>
            <person name="Wang Y."/>
            <person name="Huang H."/>
            <person name="Shi P."/>
            <person name="Pan X."/>
            <person name="Yang P."/>
            <person name="Diao Q."/>
            <person name="Zhang H."/>
            <person name="Yao B."/>
        </authorList>
    </citation>
    <scope>NUCLEOTIDE SEQUENCE</scope>
</reference>
<keyword evidence="1 5" id="KW-0378">Hydrolase</keyword>
<organism evidence="5">
    <name type="scientific">uncultured organism</name>
    <dbReference type="NCBI Taxonomy" id="155900"/>
    <lineage>
        <taxon>unclassified sequences</taxon>
        <taxon>environmental samples</taxon>
    </lineage>
</organism>
<evidence type="ECO:0000259" key="4">
    <source>
        <dbReference type="PROSITE" id="PS51760"/>
    </source>
</evidence>
<feature type="non-terminal residue" evidence="5">
    <location>
        <position position="1"/>
    </location>
</feature>
<keyword evidence="2" id="KW-0119">Carbohydrate metabolism</keyword>
<name>C4PDV7_9ZZZZ</name>
<proteinExistence type="predicted"/>
<feature type="non-terminal residue" evidence="5">
    <location>
        <position position="111"/>
    </location>
</feature>
<dbReference type="InterPro" id="IPR017853">
    <property type="entry name" value="GH"/>
</dbReference>
<reference evidence="5" key="1">
    <citation type="submission" date="2009-04" db="EMBL/GenBank/DDBJ databases">
        <authorList>
            <person name="Wang G.Z."/>
            <person name="Luo H.Y."/>
            <person name="Wang Y.R."/>
            <person name="Yang P.L."/>
            <person name="Meng K."/>
            <person name="Yao B."/>
        </authorList>
    </citation>
    <scope>NUCLEOTIDE SEQUENCE</scope>
</reference>
<evidence type="ECO:0000256" key="2">
    <source>
        <dbReference type="ARBA" id="ARBA00023277"/>
    </source>
</evidence>
<dbReference type="GO" id="GO:0004553">
    <property type="term" value="F:hydrolase activity, hydrolyzing O-glycosyl compounds"/>
    <property type="evidence" value="ECO:0007669"/>
    <property type="project" value="InterPro"/>
</dbReference>
<evidence type="ECO:0000313" key="5">
    <source>
        <dbReference type="EMBL" id="ACR24925.1"/>
    </source>
</evidence>
<dbReference type="PROSITE" id="PS51760">
    <property type="entry name" value="GH10_2"/>
    <property type="match status" value="1"/>
</dbReference>
<accession>C4PDV7</accession>
<dbReference type="SUPFAM" id="SSF51445">
    <property type="entry name" value="(Trans)glycosidases"/>
    <property type="match status" value="1"/>
</dbReference>
<dbReference type="Pfam" id="PF00331">
    <property type="entry name" value="Glyco_hydro_10"/>
    <property type="match status" value="1"/>
</dbReference>
<feature type="domain" description="GH10" evidence="4">
    <location>
        <begin position="1"/>
        <end position="111"/>
    </location>
</feature>
<evidence type="ECO:0000256" key="1">
    <source>
        <dbReference type="ARBA" id="ARBA00022801"/>
    </source>
</evidence>